<dbReference type="GO" id="GO:0003863">
    <property type="term" value="F:branched-chain 2-oxo acid dehydrogenase activity"/>
    <property type="evidence" value="ECO:0007669"/>
    <property type="project" value="UniProtKB-EC"/>
</dbReference>
<comment type="cofactor">
    <cofactor evidence="1 4">
        <name>thiamine diphosphate</name>
        <dbReference type="ChEBI" id="CHEBI:58937"/>
    </cofactor>
</comment>
<dbReference type="InterPro" id="IPR029061">
    <property type="entry name" value="THDP-binding"/>
</dbReference>
<dbReference type="InterPro" id="IPR001017">
    <property type="entry name" value="DH_E1"/>
</dbReference>
<comment type="catalytic activity">
    <reaction evidence="4">
        <text>N(6)-[(R)-lipoyl]-L-lysyl-[protein] + 3-methyl-2-oxobutanoate + H(+) = N(6)-[(R)-S(8)-2-methylpropanoyldihydrolipoyl]-L-lysyl-[protein] + CO2</text>
        <dbReference type="Rhea" id="RHEA:13457"/>
        <dbReference type="Rhea" id="RHEA-COMP:10474"/>
        <dbReference type="Rhea" id="RHEA-COMP:10497"/>
        <dbReference type="ChEBI" id="CHEBI:11851"/>
        <dbReference type="ChEBI" id="CHEBI:15378"/>
        <dbReference type="ChEBI" id="CHEBI:16526"/>
        <dbReference type="ChEBI" id="CHEBI:83099"/>
        <dbReference type="ChEBI" id="CHEBI:83142"/>
        <dbReference type="EC" id="1.2.4.4"/>
    </reaction>
</comment>
<comment type="caution">
    <text evidence="8">The sequence shown here is derived from an EMBL/GenBank/DDBJ whole genome shotgun (WGS) entry which is preliminary data.</text>
</comment>
<dbReference type="AlphaFoldDB" id="A0A2G4YMR9"/>
<dbReference type="GO" id="GO:0009083">
    <property type="term" value="P:branched-chain amino acid catabolic process"/>
    <property type="evidence" value="ECO:0007669"/>
    <property type="project" value="TreeGrafter"/>
</dbReference>
<comment type="similarity">
    <text evidence="4">Belongs to the BCKDHA family.</text>
</comment>
<dbReference type="InParanoid" id="A0A2G4YMR9"/>
<dbReference type="OrthoDB" id="9766715at2"/>
<feature type="region of interest" description="Disordered" evidence="5">
    <location>
        <begin position="1"/>
        <end position="25"/>
    </location>
</feature>
<dbReference type="Pfam" id="PF00676">
    <property type="entry name" value="E1_dh"/>
    <property type="match status" value="1"/>
</dbReference>
<evidence type="ECO:0000256" key="1">
    <source>
        <dbReference type="ARBA" id="ARBA00001964"/>
    </source>
</evidence>
<dbReference type="InterPro" id="IPR050771">
    <property type="entry name" value="Alpha-ketoacid_DH_E1_comp"/>
</dbReference>
<dbReference type="EMBL" id="PDEM01000031">
    <property type="protein sequence ID" value="PHZ83620.1"/>
    <property type="molecule type" value="Genomic_DNA"/>
</dbReference>
<dbReference type="CDD" id="cd02000">
    <property type="entry name" value="TPP_E1_PDC_ADC_BCADC"/>
    <property type="match status" value="1"/>
</dbReference>
<dbReference type="RefSeq" id="WP_099474582.1">
    <property type="nucleotide sequence ID" value="NZ_CP041025.1"/>
</dbReference>
<proteinExistence type="inferred from homology"/>
<sequence length="410" mass="45650">MVPHSAKNLNVPAPRHRPGEKPEFDDLDISNAGALPRPHVMSDPKELFPFANGIIRVLNMKGQAHGEWDPKLDPEVLRQGLRDMLTTRIYDDRMQNMQRVGKMSFYMKSRGEEAVAVAQAMALDKDDMLFPSYRQQGLLISRGRDLLDMMNHCLSNAGDNCKGRQLPIMYTWKEGNFFSISGNLGTQFCQAVGWAVASSYKGEDAIASTWIGEGTTATADFHHGMTFAAVYDAPVLLNVVNNQWAISSFQGFAGGEKATFASRGIGYGMPGLRVDGNDFLAVYAVTKWAAERARNGGGPTLIELFTYRADAHSTSDDPTKYRPEDEARVWPLGDPVERLKGHLIEIGEWSEERHTQAMAEITSLVTQKYKQAEALGTLNTGERPPVSSMFEDVFEEMPDNLRRQRQQLGV</sequence>
<keyword evidence="2 4" id="KW-0560">Oxidoreductase</keyword>
<dbReference type="Pfam" id="PF12573">
    <property type="entry name" value="OxoDH_E1alpha_N"/>
    <property type="match status" value="1"/>
</dbReference>
<feature type="domain" description="2-oxoisovalerate dehydrogenase E1 alpha subunit N-terminal" evidence="7">
    <location>
        <begin position="8"/>
        <end position="44"/>
    </location>
</feature>
<evidence type="ECO:0000259" key="7">
    <source>
        <dbReference type="Pfam" id="PF12573"/>
    </source>
</evidence>
<dbReference type="Gene3D" id="3.40.50.970">
    <property type="match status" value="1"/>
</dbReference>
<accession>A0A2G4YMR9</accession>
<dbReference type="InterPro" id="IPR022593">
    <property type="entry name" value="Oxoisoval_DH_suAlpha_N_dom"/>
</dbReference>
<dbReference type="Proteomes" id="UP000229730">
    <property type="component" value="Unassembled WGS sequence"/>
</dbReference>
<evidence type="ECO:0000313" key="9">
    <source>
        <dbReference type="Proteomes" id="UP000229730"/>
    </source>
</evidence>
<keyword evidence="9" id="KW-1185">Reference proteome</keyword>
<dbReference type="EC" id="1.2.4.4" evidence="4"/>
<evidence type="ECO:0000313" key="8">
    <source>
        <dbReference type="EMBL" id="PHZ83620.1"/>
    </source>
</evidence>
<dbReference type="PANTHER" id="PTHR43380:SF1">
    <property type="entry name" value="2-OXOISOVALERATE DEHYDROGENASE SUBUNIT ALPHA, MITOCHONDRIAL"/>
    <property type="match status" value="1"/>
</dbReference>
<protein>
    <recommendedName>
        <fullName evidence="4">2-oxoisovalerate dehydrogenase subunit alpha</fullName>
        <ecNumber evidence="4">1.2.4.4</ecNumber>
    </recommendedName>
    <alternativeName>
        <fullName evidence="4">Branched-chain alpha-keto acid dehydrogenase E1 component alpha chain</fullName>
    </alternativeName>
</protein>
<organism evidence="8 9">
    <name type="scientific">Paremcibacter congregatus</name>
    <dbReference type="NCBI Taxonomy" id="2043170"/>
    <lineage>
        <taxon>Bacteria</taxon>
        <taxon>Pseudomonadati</taxon>
        <taxon>Pseudomonadota</taxon>
        <taxon>Alphaproteobacteria</taxon>
        <taxon>Emcibacterales</taxon>
        <taxon>Emcibacteraceae</taxon>
        <taxon>Paremcibacter</taxon>
    </lineage>
</organism>
<dbReference type="PANTHER" id="PTHR43380">
    <property type="entry name" value="2-OXOISOVALERATE DEHYDROGENASE SUBUNIT ALPHA, MITOCHONDRIAL"/>
    <property type="match status" value="1"/>
</dbReference>
<evidence type="ECO:0000256" key="2">
    <source>
        <dbReference type="ARBA" id="ARBA00023002"/>
    </source>
</evidence>
<feature type="domain" description="Dehydrogenase E1 component" evidence="6">
    <location>
        <begin position="83"/>
        <end position="377"/>
    </location>
</feature>
<evidence type="ECO:0000256" key="3">
    <source>
        <dbReference type="ARBA" id="ARBA00023052"/>
    </source>
</evidence>
<gene>
    <name evidence="8" type="ORF">CRD36_14650</name>
</gene>
<dbReference type="SUPFAM" id="SSF52518">
    <property type="entry name" value="Thiamin diphosphate-binding fold (THDP-binding)"/>
    <property type="match status" value="1"/>
</dbReference>
<reference evidence="8 9" key="1">
    <citation type="submission" date="2017-10" db="EMBL/GenBank/DDBJ databases">
        <title>Frigbacter circumglobatus gen. nov. sp. nov., isolated from sediment cultured in situ.</title>
        <authorList>
            <person name="Zhao Z."/>
        </authorList>
    </citation>
    <scope>NUCLEOTIDE SEQUENCE [LARGE SCALE GENOMIC DNA]</scope>
    <source>
        <strain evidence="8 9">ZYL</strain>
    </source>
</reference>
<evidence type="ECO:0000259" key="6">
    <source>
        <dbReference type="Pfam" id="PF00676"/>
    </source>
</evidence>
<evidence type="ECO:0000256" key="4">
    <source>
        <dbReference type="RuleBase" id="RU365014"/>
    </source>
</evidence>
<name>A0A2G4YMR9_9PROT</name>
<evidence type="ECO:0000256" key="5">
    <source>
        <dbReference type="SAM" id="MobiDB-lite"/>
    </source>
</evidence>
<keyword evidence="3 4" id="KW-0786">Thiamine pyrophosphate</keyword>
<comment type="function">
    <text evidence="4">The branched-chain alpha-keto dehydrogenase complex catalyzes the overall conversion of alpha-keto acids to acyl-CoA and CO(2). It contains multiple copies of three enzymatic components: branched-chain alpha-keto acid decarboxylase (E1), lipoamide acyltransferase (E2) and lipoamide dehydrogenase (E3).</text>
</comment>